<accession>A0A7W9ZFW9</accession>
<evidence type="ECO:0000313" key="3">
    <source>
        <dbReference type="Proteomes" id="UP000544872"/>
    </source>
</evidence>
<name>A0A7W9ZFW9_NOVIT</name>
<dbReference type="Proteomes" id="UP000544872">
    <property type="component" value="Unassembled WGS sequence"/>
</dbReference>
<feature type="signal peptide" evidence="1">
    <location>
        <begin position="1"/>
        <end position="37"/>
    </location>
</feature>
<feature type="chain" id="PRO_5030933691" description="Antifreeze glycopeptide polyprotein" evidence="1">
    <location>
        <begin position="38"/>
        <end position="634"/>
    </location>
</feature>
<keyword evidence="1" id="KW-0732">Signal</keyword>
<dbReference type="AlphaFoldDB" id="A0A7W9ZFW9"/>
<evidence type="ECO:0008006" key="4">
    <source>
        <dbReference type="Google" id="ProtNLM"/>
    </source>
</evidence>
<proteinExistence type="predicted"/>
<dbReference type="RefSeq" id="WP_184263594.1">
    <property type="nucleotide sequence ID" value="NZ_JACIIX010000007.1"/>
</dbReference>
<comment type="caution">
    <text evidence="2">The sequence shown here is derived from an EMBL/GenBank/DDBJ whole genome shotgun (WGS) entry which is preliminary data.</text>
</comment>
<evidence type="ECO:0000256" key="1">
    <source>
        <dbReference type="SAM" id="SignalP"/>
    </source>
</evidence>
<keyword evidence="3" id="KW-1185">Reference proteome</keyword>
<evidence type="ECO:0000313" key="2">
    <source>
        <dbReference type="EMBL" id="MBB6210771.1"/>
    </source>
</evidence>
<sequence length="634" mass="65923">MTVSSADTGMTGRPARRALTAILFAAAVMSATGGAQAQSSGPIQLFPGAVGSSADPAPVTKEVQAGPGAVTPAVSTQPFTVTSPPPAATGRDGIVVTDVVALSPDAVGTLSTKTGGLQQDMWTGTSRTAAVRLLSALPVTALSPARQEIAARLLLSAAQPPAGAGQPTLLELRLSALLTMGQTEAVRTLAKGITGPGRTEAVERAVVDSLLIDGRLDEACKAVEGGLAAYPGSYWQKASAFCLYRSGRTEQANIQVTLLREDKVDDPAFLWAAEQMSGLKGPALSGFQKPSPLTVAMIRETGRPYPNGTLTDAAPWMTRAIVLGTKTDPSVRFSAGQMAVAGGSLSAAELVALYTSTGFNDADYARPVTDLVNDGSGKAAAVMYQMVQRQTAPAQKAEWIARAMDQAVRTGQELVVAQVYAPLVRDLQPEPSLTGFLPVAVRILLGAGLTEDAQRWVRLGQDLAGRGDASAAAQLDSVWLLRRLAVPSGLSHWSPQEYENWRAAMTRSVETRLMLKGSKVPTTQMADRLQARGIALLQATGEAVSADDWALLWGGPAVDEAKAPSAARSSALSAAVLNKRLAEGVALSLLVQDTAPTAQVSDVAVAQAVESLRRLGQDPLSRRLAIEAALSAGL</sequence>
<dbReference type="EMBL" id="JACIIX010000007">
    <property type="protein sequence ID" value="MBB6210771.1"/>
    <property type="molecule type" value="Genomic_DNA"/>
</dbReference>
<gene>
    <name evidence="2" type="ORF">FHS48_002196</name>
</gene>
<reference evidence="2 3" key="1">
    <citation type="submission" date="2020-08" db="EMBL/GenBank/DDBJ databases">
        <title>Genomic Encyclopedia of Type Strains, Phase IV (KMG-IV): sequencing the most valuable type-strain genomes for metagenomic binning, comparative biology and taxonomic classification.</title>
        <authorList>
            <person name="Goeker M."/>
        </authorList>
    </citation>
    <scope>NUCLEOTIDE SEQUENCE [LARGE SCALE GENOMIC DNA]</scope>
    <source>
        <strain evidence="2 3">DSM 11590</strain>
    </source>
</reference>
<protein>
    <recommendedName>
        <fullName evidence="4">Antifreeze glycopeptide polyprotein</fullName>
    </recommendedName>
</protein>
<organism evidence="2 3">
    <name type="scientific">Novispirillum itersonii</name>
    <name type="common">Aquaspirillum itersonii</name>
    <dbReference type="NCBI Taxonomy" id="189"/>
    <lineage>
        <taxon>Bacteria</taxon>
        <taxon>Pseudomonadati</taxon>
        <taxon>Pseudomonadota</taxon>
        <taxon>Alphaproteobacteria</taxon>
        <taxon>Rhodospirillales</taxon>
        <taxon>Novispirillaceae</taxon>
        <taxon>Novispirillum</taxon>
    </lineage>
</organism>